<name>A0A5Q4ZCF3_9BURK</name>
<dbReference type="EMBL" id="LR699553">
    <property type="protein sequence ID" value="VVD28116.1"/>
    <property type="molecule type" value="Genomic_DNA"/>
</dbReference>
<dbReference type="Proteomes" id="UP000325811">
    <property type="component" value="Chromosome I"/>
</dbReference>
<organism evidence="1 2">
    <name type="scientific">Paraburkholderia dioscoreae</name>
    <dbReference type="NCBI Taxonomy" id="2604047"/>
    <lineage>
        <taxon>Bacteria</taxon>
        <taxon>Pseudomonadati</taxon>
        <taxon>Pseudomonadota</taxon>
        <taxon>Betaproteobacteria</taxon>
        <taxon>Burkholderiales</taxon>
        <taxon>Burkholderiaceae</taxon>
        <taxon>Paraburkholderia</taxon>
    </lineage>
</organism>
<evidence type="ECO:0000313" key="2">
    <source>
        <dbReference type="Proteomes" id="UP000325811"/>
    </source>
</evidence>
<gene>
    <name evidence="1" type="ORF">PDMSB3_1660</name>
</gene>
<dbReference type="RefSeq" id="WP_165185625.1">
    <property type="nucleotide sequence ID" value="NZ_LR699553.1"/>
</dbReference>
<keyword evidence="2" id="KW-1185">Reference proteome</keyword>
<accession>A0A5Q4ZCF3</accession>
<evidence type="ECO:0000313" key="1">
    <source>
        <dbReference type="EMBL" id="VVD28116.1"/>
    </source>
</evidence>
<dbReference type="AlphaFoldDB" id="A0A5Q4ZCF3"/>
<sequence length="262" mass="26673">MNPDGSPITAAQIENAMRGANNSQYGEIAATGVVVPLNAGTPAGAVYDTAGMKLVADSTGSYLVQDPSMLATPSKALQDLITQNTGGSNSPYSWNAPSTQNAAGPRIDATGPFTPAANGCITAECAAGMPNSDPRSNPDVTVQAGFHVPVSPGIAVGPNFSYTPSDDSASLKPDVTIGSLGDFGASINFSGDSRYSGPTSVGVGIGKYFGVQVVPSNVTAWQEKSWYDATRYINGVSVGIGAGFSTPVNASVDPTYQSPVKR</sequence>
<proteinExistence type="predicted"/>
<protein>
    <submittedName>
        <fullName evidence="1">Hemagglutinin/hemolysin-related exoprotein</fullName>
    </submittedName>
</protein>
<dbReference type="KEGG" id="pdio:PDMSB3_1660"/>
<reference evidence="1 2" key="1">
    <citation type="submission" date="2019-08" db="EMBL/GenBank/DDBJ databases">
        <authorList>
            <person name="Herpell B J."/>
        </authorList>
    </citation>
    <scope>NUCLEOTIDE SEQUENCE [LARGE SCALE GENOMIC DNA]</scope>
    <source>
        <strain evidence="2">Msb3</strain>
    </source>
</reference>